<sequence length="418" mass="45572">MREDAELSPTVAIVDIYAPTLPLAQAFLDAGARVVRVQSTVDVPPAYRARPDLSSFVADIVHRGDFSATRDAVAAHRPDFVITGGETGVELADRLSESLGLPTNGSALSAARRDKFIQNETLRLAGIRATRQVLVSDEQKLRAWHGEIGGRVVVKPVRSAGNDGVRFCATPDDSVAAYREIHGSTNVFGRSNDAVVAQEYLVGTEYAVNTVSSHGRHRVTDIWRYAKMTVNGVVDRHAGVFSTPAEQVPELIGYARAVLDALGVHHGPAHLEIMLTPDGPCLVEAGIRLCGGGAAYYAHLAGGESQLEWTVDAYLHPQRFEREYVRPNSIERHVVMAYLTSPVEGVLEDYPLLEQVRALPSFHQEHLSVRPGEQLPRTVDDCTEPLMVGLAHSVAQVVADDFRAVNYLDGPGFYRVRT</sequence>
<evidence type="ECO:0000256" key="4">
    <source>
        <dbReference type="PROSITE-ProRule" id="PRU00409"/>
    </source>
</evidence>
<dbReference type="AlphaFoldDB" id="A0A1J0VSE4"/>
<dbReference type="GO" id="GO:0046872">
    <property type="term" value="F:metal ion binding"/>
    <property type="evidence" value="ECO:0007669"/>
    <property type="project" value="InterPro"/>
</dbReference>
<protein>
    <submittedName>
        <fullName evidence="6">Biotin carboxylase</fullName>
    </submittedName>
</protein>
<feature type="domain" description="ATP-grasp" evidence="5">
    <location>
        <begin position="119"/>
        <end position="315"/>
    </location>
</feature>
<dbReference type="Proteomes" id="UP000183810">
    <property type="component" value="Chromosome"/>
</dbReference>
<evidence type="ECO:0000256" key="2">
    <source>
        <dbReference type="ARBA" id="ARBA00022741"/>
    </source>
</evidence>
<dbReference type="InterPro" id="IPR011761">
    <property type="entry name" value="ATP-grasp"/>
</dbReference>
<dbReference type="PANTHER" id="PTHR43585:SF2">
    <property type="entry name" value="ATP-GRASP ENZYME FSQD"/>
    <property type="match status" value="1"/>
</dbReference>
<reference evidence="6" key="1">
    <citation type="submission" date="2016-11" db="EMBL/GenBank/DDBJ databases">
        <authorList>
            <person name="Jaros S."/>
            <person name="Januszkiewicz K."/>
            <person name="Wedrychowicz H."/>
        </authorList>
    </citation>
    <scope>NUCLEOTIDE SEQUENCE [LARGE SCALE GENOMIC DNA]</scope>
    <source>
        <strain evidence="6">Y48</strain>
    </source>
</reference>
<evidence type="ECO:0000313" key="7">
    <source>
        <dbReference type="Proteomes" id="UP000183810"/>
    </source>
</evidence>
<dbReference type="InterPro" id="IPR052032">
    <property type="entry name" value="ATP-dep_AA_Ligase"/>
</dbReference>
<dbReference type="SUPFAM" id="SSF56059">
    <property type="entry name" value="Glutathione synthetase ATP-binding domain-like"/>
    <property type="match status" value="1"/>
</dbReference>
<dbReference type="Gene3D" id="3.30.470.20">
    <property type="entry name" value="ATP-grasp fold, B domain"/>
    <property type="match status" value="1"/>
</dbReference>
<dbReference type="GO" id="GO:0005524">
    <property type="term" value="F:ATP binding"/>
    <property type="evidence" value="ECO:0007669"/>
    <property type="project" value="UniProtKB-UniRule"/>
</dbReference>
<dbReference type="EMBL" id="CP018082">
    <property type="protein sequence ID" value="APE34957.1"/>
    <property type="molecule type" value="Genomic_DNA"/>
</dbReference>
<dbReference type="Pfam" id="PF13535">
    <property type="entry name" value="ATP-grasp_4"/>
    <property type="match status" value="1"/>
</dbReference>
<dbReference type="PROSITE" id="PS50975">
    <property type="entry name" value="ATP_GRASP"/>
    <property type="match status" value="1"/>
</dbReference>
<evidence type="ECO:0000256" key="1">
    <source>
        <dbReference type="ARBA" id="ARBA00022598"/>
    </source>
</evidence>
<dbReference type="GO" id="GO:0016874">
    <property type="term" value="F:ligase activity"/>
    <property type="evidence" value="ECO:0007669"/>
    <property type="project" value="UniProtKB-KW"/>
</dbReference>
<keyword evidence="7" id="KW-1185">Reference proteome</keyword>
<organism evidence="6 7">
    <name type="scientific">Nocardia mangyaensis</name>
    <dbReference type="NCBI Taxonomy" id="2213200"/>
    <lineage>
        <taxon>Bacteria</taxon>
        <taxon>Bacillati</taxon>
        <taxon>Actinomycetota</taxon>
        <taxon>Actinomycetes</taxon>
        <taxon>Mycobacteriales</taxon>
        <taxon>Nocardiaceae</taxon>
        <taxon>Nocardia</taxon>
    </lineage>
</organism>
<evidence type="ECO:0000259" key="5">
    <source>
        <dbReference type="PROSITE" id="PS50975"/>
    </source>
</evidence>
<evidence type="ECO:0000313" key="6">
    <source>
        <dbReference type="EMBL" id="APE34957.1"/>
    </source>
</evidence>
<dbReference type="KEGG" id="nsl:BOX37_14495"/>
<dbReference type="PANTHER" id="PTHR43585">
    <property type="entry name" value="FUMIPYRROLE BIOSYNTHESIS PROTEIN C"/>
    <property type="match status" value="1"/>
</dbReference>
<name>A0A1J0VSE4_9NOCA</name>
<keyword evidence="2 4" id="KW-0547">Nucleotide-binding</keyword>
<keyword evidence="1" id="KW-0436">Ligase</keyword>
<gene>
    <name evidence="6" type="ORF">BOX37_14495</name>
</gene>
<dbReference type="NCBIfam" id="NF005543">
    <property type="entry name" value="PRK07206.1"/>
    <property type="match status" value="1"/>
</dbReference>
<keyword evidence="3 4" id="KW-0067">ATP-binding</keyword>
<proteinExistence type="predicted"/>
<evidence type="ECO:0000256" key="3">
    <source>
        <dbReference type="ARBA" id="ARBA00022840"/>
    </source>
</evidence>
<accession>A0A1J0VSE4</accession>